<reference evidence="2 3" key="1">
    <citation type="submission" date="2018-10" db="EMBL/GenBank/DDBJ databases">
        <title>Notoacmeibacter sp. M2BS9Y-3-1, whole genome shotgun sequence.</title>
        <authorList>
            <person name="Tuo L."/>
        </authorList>
    </citation>
    <scope>NUCLEOTIDE SEQUENCE [LARGE SCALE GENOMIC DNA]</scope>
    <source>
        <strain evidence="2 3">M2BS9Y-3-1</strain>
    </source>
</reference>
<dbReference type="Pfam" id="PF14520">
    <property type="entry name" value="HHH_5"/>
    <property type="match status" value="1"/>
</dbReference>
<feature type="compositionally biased region" description="Low complexity" evidence="1">
    <location>
        <begin position="55"/>
        <end position="72"/>
    </location>
</feature>
<dbReference type="EMBL" id="RCWN01000001">
    <property type="protein sequence ID" value="RLQ88910.1"/>
    <property type="molecule type" value="Genomic_DNA"/>
</dbReference>
<dbReference type="AlphaFoldDB" id="A0A3L7JEK7"/>
<organism evidence="2 3">
    <name type="scientific">Notoacmeibacter ruber</name>
    <dbReference type="NCBI Taxonomy" id="2670375"/>
    <lineage>
        <taxon>Bacteria</taxon>
        <taxon>Pseudomonadati</taxon>
        <taxon>Pseudomonadota</taxon>
        <taxon>Alphaproteobacteria</taxon>
        <taxon>Hyphomicrobiales</taxon>
        <taxon>Notoacmeibacteraceae</taxon>
        <taxon>Notoacmeibacter</taxon>
    </lineage>
</organism>
<name>A0A3L7JEK7_9HYPH</name>
<proteinExistence type="predicted"/>
<comment type="caution">
    <text evidence="2">The sequence shown here is derived from an EMBL/GenBank/DDBJ whole genome shotgun (WGS) entry which is preliminary data.</text>
</comment>
<dbReference type="Proteomes" id="UP000281094">
    <property type="component" value="Unassembled WGS sequence"/>
</dbReference>
<dbReference type="RefSeq" id="WP_121645878.1">
    <property type="nucleotide sequence ID" value="NZ_RCWN01000001.1"/>
</dbReference>
<protein>
    <recommendedName>
        <fullName evidence="4">Helix-hairpin-helix domain-containing protein</fullName>
    </recommendedName>
</protein>
<dbReference type="Gene3D" id="1.10.150.20">
    <property type="entry name" value="5' to 3' exonuclease, C-terminal subdomain"/>
    <property type="match status" value="1"/>
</dbReference>
<accession>A0A3L7JEK7</accession>
<evidence type="ECO:0000313" key="3">
    <source>
        <dbReference type="Proteomes" id="UP000281094"/>
    </source>
</evidence>
<feature type="region of interest" description="Disordered" evidence="1">
    <location>
        <begin position="55"/>
        <end position="94"/>
    </location>
</feature>
<sequence length="216" mass="22818">MDDLTRIKGIGAATAKKLGTAGLGTFAALAAVTDLSTLKDISSGDEQSRAWIGEAAKLQAAAETTATSPSPTGVTPPAAEPPRKETTITATAPVTETVDASVTPDGEVRSAELRAETVRPVDPAVTAALRERRARRDYAGSLPATSRVLPDGEEVELGSANEDGQERRFTASVRIMRSKKLYEPGAPVPLTYREFVVKRDGRSIVETDWADGLEIA</sequence>
<evidence type="ECO:0008006" key="4">
    <source>
        <dbReference type="Google" id="ProtNLM"/>
    </source>
</evidence>
<evidence type="ECO:0000313" key="2">
    <source>
        <dbReference type="EMBL" id="RLQ88910.1"/>
    </source>
</evidence>
<evidence type="ECO:0000256" key="1">
    <source>
        <dbReference type="SAM" id="MobiDB-lite"/>
    </source>
</evidence>
<keyword evidence="3" id="KW-1185">Reference proteome</keyword>
<gene>
    <name evidence="2" type="ORF">D8780_12415</name>
</gene>